<dbReference type="SUPFAM" id="SSF53955">
    <property type="entry name" value="Lysozyme-like"/>
    <property type="match status" value="1"/>
</dbReference>
<feature type="compositionally biased region" description="Basic and acidic residues" evidence="1">
    <location>
        <begin position="534"/>
        <end position="545"/>
    </location>
</feature>
<name>A0A508A8E1_9GAMM</name>
<dbReference type="InterPro" id="IPR036365">
    <property type="entry name" value="PGBD-like_sf"/>
</dbReference>
<dbReference type="InterPro" id="IPR036366">
    <property type="entry name" value="PGBDSf"/>
</dbReference>
<dbReference type="Pfam" id="PF01471">
    <property type="entry name" value="PG_binding_1"/>
    <property type="match status" value="1"/>
</dbReference>
<gene>
    <name evidence="3" type="ORF">FKV24_013980</name>
</gene>
<dbReference type="Gene3D" id="1.10.530.10">
    <property type="match status" value="1"/>
</dbReference>
<dbReference type="SUPFAM" id="SSF47090">
    <property type="entry name" value="PGBD-like"/>
    <property type="match status" value="1"/>
</dbReference>
<evidence type="ECO:0000313" key="4">
    <source>
        <dbReference type="Proteomes" id="UP000320431"/>
    </source>
</evidence>
<organism evidence="3 4">
    <name type="scientific">Marilutibacter maris</name>
    <dbReference type="NCBI Taxonomy" id="1605891"/>
    <lineage>
        <taxon>Bacteria</taxon>
        <taxon>Pseudomonadati</taxon>
        <taxon>Pseudomonadota</taxon>
        <taxon>Gammaproteobacteria</taxon>
        <taxon>Lysobacterales</taxon>
        <taxon>Lysobacteraceae</taxon>
        <taxon>Marilutibacter</taxon>
    </lineage>
</organism>
<evidence type="ECO:0000313" key="3">
    <source>
        <dbReference type="EMBL" id="KAB8173753.1"/>
    </source>
</evidence>
<feature type="compositionally biased region" description="Low complexity" evidence="1">
    <location>
        <begin position="546"/>
        <end position="561"/>
    </location>
</feature>
<proteinExistence type="predicted"/>
<reference evidence="3 4" key="1">
    <citation type="submission" date="2019-10" db="EMBL/GenBank/DDBJ databases">
        <title>Lysobacter alkalisoli sp. nov., isolated from saline-alkaline soil.</title>
        <authorList>
            <person name="Sun J.-Q."/>
        </authorList>
    </citation>
    <scope>NUCLEOTIDE SEQUENCE [LARGE SCALE GENOMIC DNA]</scope>
    <source>
        <strain evidence="3 4">KCTC 42381</strain>
    </source>
</reference>
<accession>A0A508A8E1</accession>
<dbReference type="RefSeq" id="WP_141482810.1">
    <property type="nucleotide sequence ID" value="NZ_VICD02000240.1"/>
</dbReference>
<protein>
    <submittedName>
        <fullName evidence="3">Peptidoglycan-binding protein</fullName>
    </submittedName>
</protein>
<feature type="domain" description="Peptidoglycan binding-like" evidence="2">
    <location>
        <begin position="423"/>
        <end position="484"/>
    </location>
</feature>
<evidence type="ECO:0000259" key="2">
    <source>
        <dbReference type="Pfam" id="PF01471"/>
    </source>
</evidence>
<feature type="region of interest" description="Disordered" evidence="1">
    <location>
        <begin position="532"/>
        <end position="561"/>
    </location>
</feature>
<comment type="caution">
    <text evidence="3">The sequence shown here is derived from an EMBL/GenBank/DDBJ whole genome shotgun (WGS) entry which is preliminary data.</text>
</comment>
<dbReference type="AlphaFoldDB" id="A0A508A8E1"/>
<dbReference type="InterPro" id="IPR002477">
    <property type="entry name" value="Peptidoglycan-bd-like"/>
</dbReference>
<sequence>MDRDYTRQEVLDIIEREANERGIPRDDFLRFAYIETGGRFDEHASRGAAGAKGLFQFVPGTAAQYGIAGREFDAVANTDAAAQLYMDNRQALMNRHERDGRPFLSGNPEPDGLDMYMAHQQGAGGYRSIQQAIETGEFRLQGTRANLLNNVARSDIEAITGHSYDEFRRMSDRDMASTFVEYWDTKFDRVRIPEMGIEAVTQTPPAERAPEPEPAAAGIALEAAHAMSLRYDHVQYGFGDKNPDSGRVDCSGWVVAMQNATMDEINGQAGREVFSREDRFSPGYDSAARIVEKAEERSGILLQGDEVNLGALREGMVIGEDNGAKGWDAGRFNGIDHIVMVVRDPDTGELMASQSRGGEGVELSPLDDYLAGKQARGVRLFASDPLLEARELLQEHAQAPDRTAPETGVRAPDPGALLRDGDRGEQVRRLQESLHELGYAGRNGRALALDGDFGANTDHALRAFQRDNGLSVDGVAGPRTIESLERQLEARAAERAEVAAPAADAGSRLDRLMAGQVDPAAQEAWNREVAAYRQPEEAARQEQDAQQRQAAEQQAQLNQGR</sequence>
<dbReference type="InterPro" id="IPR023346">
    <property type="entry name" value="Lysozyme-like_dom_sf"/>
</dbReference>
<evidence type="ECO:0000256" key="1">
    <source>
        <dbReference type="SAM" id="MobiDB-lite"/>
    </source>
</evidence>
<dbReference type="Gene3D" id="1.10.101.10">
    <property type="entry name" value="PGBD-like superfamily/PGBD"/>
    <property type="match status" value="1"/>
</dbReference>
<feature type="region of interest" description="Disordered" evidence="1">
    <location>
        <begin position="397"/>
        <end position="424"/>
    </location>
</feature>
<dbReference type="Proteomes" id="UP000320431">
    <property type="component" value="Unassembled WGS sequence"/>
</dbReference>
<dbReference type="EMBL" id="VICD02000240">
    <property type="protein sequence ID" value="KAB8173753.1"/>
    <property type="molecule type" value="Genomic_DNA"/>
</dbReference>